<gene>
    <name evidence="2" type="ORF">NUM_63320</name>
</gene>
<evidence type="ECO:0000256" key="1">
    <source>
        <dbReference type="SAM" id="Phobius"/>
    </source>
</evidence>
<organism evidence="2 3">
    <name type="scientific">Actinocatenispora comari</name>
    <dbReference type="NCBI Taxonomy" id="2807577"/>
    <lineage>
        <taxon>Bacteria</taxon>
        <taxon>Bacillati</taxon>
        <taxon>Actinomycetota</taxon>
        <taxon>Actinomycetes</taxon>
        <taxon>Micromonosporales</taxon>
        <taxon>Micromonosporaceae</taxon>
        <taxon>Actinocatenispora</taxon>
    </lineage>
</organism>
<feature type="transmembrane region" description="Helical" evidence="1">
    <location>
        <begin position="221"/>
        <end position="243"/>
    </location>
</feature>
<keyword evidence="1" id="KW-0472">Membrane</keyword>
<dbReference type="AlphaFoldDB" id="A0A8J4AH74"/>
<accession>A0A8J4AH74</accession>
<feature type="transmembrane region" description="Helical" evidence="1">
    <location>
        <begin position="188"/>
        <end position="209"/>
    </location>
</feature>
<evidence type="ECO:0000313" key="2">
    <source>
        <dbReference type="EMBL" id="GIL31078.1"/>
    </source>
</evidence>
<feature type="transmembrane region" description="Helical" evidence="1">
    <location>
        <begin position="122"/>
        <end position="142"/>
    </location>
</feature>
<protein>
    <submittedName>
        <fullName evidence="2">Uncharacterized protein</fullName>
    </submittedName>
</protein>
<dbReference type="EMBL" id="BOPO01000128">
    <property type="protein sequence ID" value="GIL31078.1"/>
    <property type="molecule type" value="Genomic_DNA"/>
</dbReference>
<reference evidence="3" key="1">
    <citation type="journal article" date="2021" name="Int. J. Syst. Evol. Microbiol.">
        <title>Actinocatenispora comari sp. nov., an endophytic actinomycete isolated from aerial parts of Comarum salesowianum.</title>
        <authorList>
            <person name="Oyunbileg N."/>
            <person name="Iizaka Y."/>
            <person name="Hamada M."/>
            <person name="Davaapurev B.O."/>
            <person name="Fukumoto A."/>
            <person name="Tsetseg B."/>
            <person name="Kato F."/>
            <person name="Tamura T."/>
            <person name="Batkhuu J."/>
            <person name="Anzai Y."/>
        </authorList>
    </citation>
    <scope>NUCLEOTIDE SEQUENCE [LARGE SCALE GENOMIC DNA]</scope>
    <source>
        <strain evidence="3">NUM-2625</strain>
    </source>
</reference>
<feature type="transmembrane region" description="Helical" evidence="1">
    <location>
        <begin position="12"/>
        <end position="35"/>
    </location>
</feature>
<feature type="transmembrane region" description="Helical" evidence="1">
    <location>
        <begin position="89"/>
        <end position="110"/>
    </location>
</feature>
<keyword evidence="1" id="KW-1133">Transmembrane helix</keyword>
<feature type="transmembrane region" description="Helical" evidence="1">
    <location>
        <begin position="293"/>
        <end position="313"/>
    </location>
</feature>
<proteinExistence type="predicted"/>
<comment type="caution">
    <text evidence="2">The sequence shown here is derived from an EMBL/GenBank/DDBJ whole genome shotgun (WGS) entry which is preliminary data.</text>
</comment>
<evidence type="ECO:0000313" key="3">
    <source>
        <dbReference type="Proteomes" id="UP000614996"/>
    </source>
</evidence>
<keyword evidence="3" id="KW-1185">Reference proteome</keyword>
<keyword evidence="1" id="KW-0812">Transmembrane</keyword>
<name>A0A8J4AH74_9ACTN</name>
<sequence length="324" mass="32874">MAAMEASYRRGRAAGAAIGASLVAGGVFVALTVLADQDVAGRAALPWRADPYHTAIGLAELVVPALALAIVVRLFVWRAPGGPDRAQQTVRAAGTMTALVGAALAFEWAAVIGATDAGRHPAPLVGLGVTSLLVAVATVLLVRSRRPAGAARRWRRDWLGDAALACRWTPLPRSWTGPPAVDAVRRHALALFVGASGLAGAALAGAQSIGEQLTDPLLIGWYFVVATASLTAFCLVGNAVAGFVVRPAPGRVRRAVEAALVTGGSTSLLAVAFRDPARAAVGLGPVTSVPTMAWLTLGTGLGVAVLTAAALLLRTPESTGKATG</sequence>
<dbReference type="Proteomes" id="UP000614996">
    <property type="component" value="Unassembled WGS sequence"/>
</dbReference>
<feature type="transmembrane region" description="Helical" evidence="1">
    <location>
        <begin position="255"/>
        <end position="273"/>
    </location>
</feature>
<feature type="transmembrane region" description="Helical" evidence="1">
    <location>
        <begin position="55"/>
        <end position="77"/>
    </location>
</feature>